<dbReference type="Gene3D" id="3.30.420.10">
    <property type="entry name" value="Ribonuclease H-like superfamily/Ribonuclease H"/>
    <property type="match status" value="2"/>
</dbReference>
<dbReference type="EMBL" id="JAUEPN010000004">
    <property type="protein sequence ID" value="KAK3295687.1"/>
    <property type="molecule type" value="Genomic_DNA"/>
</dbReference>
<evidence type="ECO:0000313" key="3">
    <source>
        <dbReference type="EMBL" id="KAK3295687.1"/>
    </source>
</evidence>
<dbReference type="GO" id="GO:0005634">
    <property type="term" value="C:nucleus"/>
    <property type="evidence" value="ECO:0007669"/>
    <property type="project" value="TreeGrafter"/>
</dbReference>
<proteinExistence type="inferred from homology"/>
<evidence type="ECO:0000313" key="4">
    <source>
        <dbReference type="Proteomes" id="UP001278766"/>
    </source>
</evidence>
<dbReference type="PANTHER" id="PTHR15092">
    <property type="entry name" value="POLY A -SPECIFIC RIBONUCLEASE/TARGET OF EGR1, MEMBER 1"/>
    <property type="match status" value="1"/>
</dbReference>
<feature type="region of interest" description="Disordered" evidence="2">
    <location>
        <begin position="166"/>
        <end position="186"/>
    </location>
</feature>
<reference evidence="3" key="2">
    <citation type="submission" date="2023-06" db="EMBL/GenBank/DDBJ databases">
        <authorList>
            <consortium name="Lawrence Berkeley National Laboratory"/>
            <person name="Haridas S."/>
            <person name="Hensen N."/>
            <person name="Bonometti L."/>
            <person name="Westerberg I."/>
            <person name="Brannstrom I.O."/>
            <person name="Guillou S."/>
            <person name="Cros-Aarteil S."/>
            <person name="Calhoun S."/>
            <person name="Kuo A."/>
            <person name="Mondo S."/>
            <person name="Pangilinan J."/>
            <person name="Riley R."/>
            <person name="Labutti K."/>
            <person name="Andreopoulos B."/>
            <person name="Lipzen A."/>
            <person name="Chen C."/>
            <person name="Yanf M."/>
            <person name="Daum C."/>
            <person name="Ng V."/>
            <person name="Clum A."/>
            <person name="Steindorff A."/>
            <person name="Ohm R."/>
            <person name="Martin F."/>
            <person name="Silar P."/>
            <person name="Natvig D."/>
            <person name="Lalanne C."/>
            <person name="Gautier V."/>
            <person name="Ament-Velasquez S.L."/>
            <person name="Kruys A."/>
            <person name="Hutchinson M.I."/>
            <person name="Powell A.J."/>
            <person name="Barry K."/>
            <person name="Miller A.N."/>
            <person name="Grigoriev I.V."/>
            <person name="Debuchy R."/>
            <person name="Gladieux P."/>
            <person name="Thoren M.H."/>
            <person name="Johannesson H."/>
        </authorList>
    </citation>
    <scope>NUCLEOTIDE SEQUENCE</scope>
    <source>
        <strain evidence="3">CBS 168.71</strain>
    </source>
</reference>
<dbReference type="Proteomes" id="UP001278766">
    <property type="component" value="Unassembled WGS sequence"/>
</dbReference>
<comment type="similarity">
    <text evidence="1">Belongs to the CAF1 family.</text>
</comment>
<feature type="compositionally biased region" description="Basic residues" evidence="2">
    <location>
        <begin position="321"/>
        <end position="340"/>
    </location>
</feature>
<dbReference type="InterPro" id="IPR036397">
    <property type="entry name" value="RNaseH_sf"/>
</dbReference>
<feature type="compositionally biased region" description="Pro residues" evidence="2">
    <location>
        <begin position="341"/>
        <end position="353"/>
    </location>
</feature>
<organism evidence="3 4">
    <name type="scientific">Chaetomium fimeti</name>
    <dbReference type="NCBI Taxonomy" id="1854472"/>
    <lineage>
        <taxon>Eukaryota</taxon>
        <taxon>Fungi</taxon>
        <taxon>Dikarya</taxon>
        <taxon>Ascomycota</taxon>
        <taxon>Pezizomycotina</taxon>
        <taxon>Sordariomycetes</taxon>
        <taxon>Sordariomycetidae</taxon>
        <taxon>Sordariales</taxon>
        <taxon>Chaetomiaceae</taxon>
        <taxon>Chaetomium</taxon>
    </lineage>
</organism>
<protein>
    <submittedName>
        <fullName evidence="3">Ribonuclease H-like domain-containing protein</fullName>
    </submittedName>
</protein>
<dbReference type="GO" id="GO:1990432">
    <property type="term" value="P:siRNA 3'-end processing"/>
    <property type="evidence" value="ECO:0007669"/>
    <property type="project" value="TreeGrafter"/>
</dbReference>
<dbReference type="InterPro" id="IPR006941">
    <property type="entry name" value="RNase_CAF1"/>
</dbReference>
<dbReference type="Pfam" id="PF04857">
    <property type="entry name" value="CAF1"/>
    <property type="match status" value="1"/>
</dbReference>
<name>A0AAE0HFM3_9PEZI</name>
<dbReference type="GO" id="GO:0000289">
    <property type="term" value="P:nuclear-transcribed mRNA poly(A) tail shortening"/>
    <property type="evidence" value="ECO:0007669"/>
    <property type="project" value="TreeGrafter"/>
</dbReference>
<dbReference type="GO" id="GO:0000175">
    <property type="term" value="F:3'-5'-RNA exonuclease activity"/>
    <property type="evidence" value="ECO:0007669"/>
    <property type="project" value="TreeGrafter"/>
</dbReference>
<evidence type="ECO:0000256" key="2">
    <source>
        <dbReference type="SAM" id="MobiDB-lite"/>
    </source>
</evidence>
<reference evidence="3" key="1">
    <citation type="journal article" date="2023" name="Mol. Phylogenet. Evol.">
        <title>Genome-scale phylogeny and comparative genomics of the fungal order Sordariales.</title>
        <authorList>
            <person name="Hensen N."/>
            <person name="Bonometti L."/>
            <person name="Westerberg I."/>
            <person name="Brannstrom I.O."/>
            <person name="Guillou S."/>
            <person name="Cros-Aarteil S."/>
            <person name="Calhoun S."/>
            <person name="Haridas S."/>
            <person name="Kuo A."/>
            <person name="Mondo S."/>
            <person name="Pangilinan J."/>
            <person name="Riley R."/>
            <person name="LaButti K."/>
            <person name="Andreopoulos B."/>
            <person name="Lipzen A."/>
            <person name="Chen C."/>
            <person name="Yan M."/>
            <person name="Daum C."/>
            <person name="Ng V."/>
            <person name="Clum A."/>
            <person name="Steindorff A."/>
            <person name="Ohm R.A."/>
            <person name="Martin F."/>
            <person name="Silar P."/>
            <person name="Natvig D.O."/>
            <person name="Lalanne C."/>
            <person name="Gautier V."/>
            <person name="Ament-Velasquez S.L."/>
            <person name="Kruys A."/>
            <person name="Hutchinson M.I."/>
            <person name="Powell A.J."/>
            <person name="Barry K."/>
            <person name="Miller A.N."/>
            <person name="Grigoriev I.V."/>
            <person name="Debuchy R."/>
            <person name="Gladieux P."/>
            <person name="Hiltunen Thoren M."/>
            <person name="Johannesson H."/>
        </authorList>
    </citation>
    <scope>NUCLEOTIDE SEQUENCE</scope>
    <source>
        <strain evidence="3">CBS 168.71</strain>
    </source>
</reference>
<dbReference type="GO" id="GO:0003723">
    <property type="term" value="F:RNA binding"/>
    <property type="evidence" value="ECO:0007669"/>
    <property type="project" value="TreeGrafter"/>
</dbReference>
<dbReference type="RefSeq" id="XP_062659201.1">
    <property type="nucleotide sequence ID" value="XM_062801681.1"/>
</dbReference>
<evidence type="ECO:0000256" key="1">
    <source>
        <dbReference type="ARBA" id="ARBA00008372"/>
    </source>
</evidence>
<dbReference type="PANTHER" id="PTHR15092:SF22">
    <property type="entry name" value="POLY(A)-SPECIFIC RIBONUCLEASE PNLDC1"/>
    <property type="match status" value="1"/>
</dbReference>
<feature type="region of interest" description="Disordered" evidence="2">
    <location>
        <begin position="445"/>
        <end position="465"/>
    </location>
</feature>
<dbReference type="InterPro" id="IPR051181">
    <property type="entry name" value="CAF1_poly(A)_ribonucleases"/>
</dbReference>
<dbReference type="SUPFAM" id="SSF53098">
    <property type="entry name" value="Ribonuclease H-like"/>
    <property type="match status" value="1"/>
</dbReference>
<dbReference type="GeneID" id="87838629"/>
<keyword evidence="4" id="KW-1185">Reference proteome</keyword>
<dbReference type="InterPro" id="IPR012337">
    <property type="entry name" value="RNaseH-like_sf"/>
</dbReference>
<gene>
    <name evidence="3" type="ORF">B0H64DRAFT_359505</name>
</gene>
<dbReference type="GO" id="GO:1990431">
    <property type="term" value="P:priRNA 3'-end processing"/>
    <property type="evidence" value="ECO:0007669"/>
    <property type="project" value="TreeGrafter"/>
</dbReference>
<dbReference type="AlphaFoldDB" id="A0AAE0HFM3"/>
<accession>A0AAE0HFM3</accession>
<feature type="region of interest" description="Disordered" evidence="2">
    <location>
        <begin position="321"/>
        <end position="365"/>
    </location>
</feature>
<comment type="caution">
    <text evidence="3">The sequence shown here is derived from an EMBL/GenBank/DDBJ whole genome shotgun (WGS) entry which is preliminary data.</text>
</comment>
<sequence>MSGIPNSVGASQFTESVFYHLAVGAARTFQILQVGLTCLSYDCKYKGLLPDGTAAPRSRWLTSPQAGYRARTFTFQLTPEFFPPNTALAKLIDRKLVLSYRSFLFLKENNFSFEKTFSQGVPYLSRSEEIFASSLYLTKPQNWSDAGKDTQPQELWDSEYKRRHDSVVRQTGKHTPTPPTPRSHELTPPNHLGFRYIIEALVGGSFASALNPELLLSNHLPPALQSAAASQLGQDLHLYEARLRTRRPTLIGHNPFLDLCFLHETFLQTLPADALGFRRATRRFFPRIIDTKHLACQLDWEPSCNLAQLYDDLVVGWDRRHHHPHNPHEHHHHPNPHPQHHQPPPPPPPPIIPEPGFDARERGGAAHSAGFDSWMAAAVFVALSAQVLARKGGGPLLPPVPPPSLRGLRREGGMGVTAAGSRPGKGDELFRELCPFAARGLKGGAKMGPGKGSGELPPPPPPRWDGEVWRRYGNRLRMGAAGVMDLARG</sequence>